<protein>
    <recommendedName>
        <fullName evidence="3">HTH cro/C1-type domain-containing protein</fullName>
    </recommendedName>
</protein>
<gene>
    <name evidence="1" type="ORF">AKJ55_01910</name>
</gene>
<evidence type="ECO:0000313" key="2">
    <source>
        <dbReference type="Proteomes" id="UP000070633"/>
    </source>
</evidence>
<dbReference type="EMBL" id="LHYI01000053">
    <property type="protein sequence ID" value="KXB07809.1"/>
    <property type="molecule type" value="Genomic_DNA"/>
</dbReference>
<dbReference type="PANTHER" id="PTHR40730">
    <property type="entry name" value="TRANSCRIPTIONAL REGULATOR PROTEIN-LIKE PROTEIN"/>
    <property type="match status" value="1"/>
</dbReference>
<name>A0ABR5TJ38_9EURY</name>
<dbReference type="Gene3D" id="1.10.10.10">
    <property type="entry name" value="Winged helix-like DNA-binding domain superfamily/Winged helix DNA-binding domain"/>
    <property type="match status" value="1"/>
</dbReference>
<keyword evidence="2" id="KW-1185">Reference proteome</keyword>
<dbReference type="InterPro" id="IPR036388">
    <property type="entry name" value="WH-like_DNA-bd_sf"/>
</dbReference>
<dbReference type="Proteomes" id="UP000070633">
    <property type="component" value="Unassembled WGS sequence"/>
</dbReference>
<sequence>MRLPCEIYGRKIIPATRTIIVRELSERYDFNQTEIAEKLGIPHPAVSQYMRSVRGDCAFVEAFRGSDLYPELQELADEIADGSSQKEDIIERYCGFCVSNFREILDMLEDGSGGELLDEVYISCLESRKK</sequence>
<evidence type="ECO:0008006" key="3">
    <source>
        <dbReference type="Google" id="ProtNLM"/>
    </source>
</evidence>
<evidence type="ECO:0000313" key="1">
    <source>
        <dbReference type="EMBL" id="KXB07809.1"/>
    </source>
</evidence>
<comment type="caution">
    <text evidence="1">The sequence shown here is derived from an EMBL/GenBank/DDBJ whole genome shotgun (WGS) entry which is preliminary data.</text>
</comment>
<organism evidence="1 2">
    <name type="scientific">candidate division MSBL1 archaeon SCGC-AAA382M17</name>
    <dbReference type="NCBI Taxonomy" id="1698284"/>
    <lineage>
        <taxon>Archaea</taxon>
        <taxon>Methanobacteriati</taxon>
        <taxon>Methanobacteriota</taxon>
        <taxon>candidate division MSBL1</taxon>
    </lineage>
</organism>
<accession>A0ABR5TJ38</accession>
<dbReference type="PANTHER" id="PTHR40730:SF4">
    <property type="entry name" value="TRANSCRIPTIONAL REGULATOR"/>
    <property type="match status" value="1"/>
</dbReference>
<reference evidence="1 2" key="1">
    <citation type="journal article" date="2016" name="Sci. Rep.">
        <title>Metabolic traits of an uncultured archaeal lineage -MSBL1- from brine pools of the Red Sea.</title>
        <authorList>
            <person name="Mwirichia R."/>
            <person name="Alam I."/>
            <person name="Rashid M."/>
            <person name="Vinu M."/>
            <person name="Ba-Alawi W."/>
            <person name="Anthony Kamau A."/>
            <person name="Kamanda Ngugi D."/>
            <person name="Goker M."/>
            <person name="Klenk H.P."/>
            <person name="Bajic V."/>
            <person name="Stingl U."/>
        </authorList>
    </citation>
    <scope>NUCLEOTIDE SEQUENCE [LARGE SCALE GENOMIC DNA]</scope>
    <source>
        <strain evidence="1">SCGC-AAA382M17</strain>
    </source>
</reference>
<proteinExistence type="predicted"/>